<dbReference type="AlphaFoldDB" id="W9CBX3"/>
<dbReference type="Proteomes" id="UP000019487">
    <property type="component" value="Unassembled WGS sequence"/>
</dbReference>
<accession>W9CBX3</accession>
<evidence type="ECO:0000313" key="2">
    <source>
        <dbReference type="Proteomes" id="UP000019487"/>
    </source>
</evidence>
<comment type="caution">
    <text evidence="1">The sequence shown here is derived from an EMBL/GenBank/DDBJ whole genome shotgun (WGS) entry which is preliminary data.</text>
</comment>
<protein>
    <submittedName>
        <fullName evidence="1">Uncharacterized protein</fullName>
    </submittedName>
</protein>
<name>W9CBX3_SCLBF</name>
<dbReference type="HOGENOM" id="CLU_2590262_0_0_1"/>
<dbReference type="OrthoDB" id="3561919at2759"/>
<organism evidence="1 2">
    <name type="scientific">Sclerotinia borealis (strain F-4128)</name>
    <dbReference type="NCBI Taxonomy" id="1432307"/>
    <lineage>
        <taxon>Eukaryota</taxon>
        <taxon>Fungi</taxon>
        <taxon>Dikarya</taxon>
        <taxon>Ascomycota</taxon>
        <taxon>Pezizomycotina</taxon>
        <taxon>Leotiomycetes</taxon>
        <taxon>Helotiales</taxon>
        <taxon>Sclerotiniaceae</taxon>
        <taxon>Sclerotinia</taxon>
    </lineage>
</organism>
<evidence type="ECO:0000313" key="1">
    <source>
        <dbReference type="EMBL" id="ESZ92324.1"/>
    </source>
</evidence>
<sequence length="84" mass="8832">MASAISSVQAAVINGAVNTNFHHYAPERLETPPNPSVVIPFSCGSDFVERGAILDQIYEKFTASGSRTALVGLSGVGVHILFSL</sequence>
<gene>
    <name evidence="1" type="ORF">SBOR_7273</name>
</gene>
<proteinExistence type="predicted"/>
<dbReference type="STRING" id="1432307.W9CBX3"/>
<reference evidence="1 2" key="1">
    <citation type="journal article" date="2014" name="Genome Announc.">
        <title>Draft genome sequence of Sclerotinia borealis, a psychrophilic plant pathogenic fungus.</title>
        <authorList>
            <person name="Mardanov A.V."/>
            <person name="Beletsky A.V."/>
            <person name="Kadnikov V.V."/>
            <person name="Ignatov A.N."/>
            <person name="Ravin N.V."/>
        </authorList>
    </citation>
    <scope>NUCLEOTIDE SEQUENCE [LARGE SCALE GENOMIC DNA]</scope>
    <source>
        <strain evidence="2">F-4157</strain>
    </source>
</reference>
<dbReference type="EMBL" id="AYSA01000394">
    <property type="protein sequence ID" value="ESZ92324.1"/>
    <property type="molecule type" value="Genomic_DNA"/>
</dbReference>
<keyword evidence="2" id="KW-1185">Reference proteome</keyword>